<dbReference type="Proteomes" id="UP000644660">
    <property type="component" value="Unassembled WGS sequence"/>
</dbReference>
<dbReference type="GeneID" id="64856021"/>
<sequence>METNHPTATSSSGVTDDITRVETNDKHSPGKDDNAGSNVKSLLNSDPASAESMPAKYQVTLRSQIMEEFGINPESVADKDNIDSDAFNTLVQIRLIKERKMIETTRKNNLTMLSDLVDKCIASDKFDEANINKLLDIIIEKRITSSSVRSRQESLMSPMVKKRRIQSPHMSATKQNTEYRGPNSDLHAINETDVGQSETEQFQSVAQSYKLPVPPQTALHQQNTGNAAGGNVWASQYQNPALQPPYMYQTGATGNMQGNLGPPAHLINDPYYQQQSMMTSGYDPQMAKQYLEPPQFVQNYLQNGYYQPNGRVMAGMNEHAYQGMPQSHATSMGQQHSPYRGNVASVSGPPGRKGHRRTQSAIVSMPNELKSPSRSAPQRPVNFLIHTPKHPPPT</sequence>
<keyword evidence="3" id="KW-1185">Reference proteome</keyword>
<evidence type="ECO:0000313" key="3">
    <source>
        <dbReference type="Proteomes" id="UP000644660"/>
    </source>
</evidence>
<name>A0A8H2ZFZ5_9SACH</name>
<feature type="compositionally biased region" description="Polar residues" evidence="1">
    <location>
        <begin position="168"/>
        <end position="178"/>
    </location>
</feature>
<dbReference type="OrthoDB" id="4064025at2759"/>
<dbReference type="RefSeq" id="XP_041404918.1">
    <property type="nucleotide sequence ID" value="XM_041548984.1"/>
</dbReference>
<proteinExistence type="predicted"/>
<evidence type="ECO:0000256" key="1">
    <source>
        <dbReference type="SAM" id="MobiDB-lite"/>
    </source>
</evidence>
<evidence type="ECO:0000313" key="2">
    <source>
        <dbReference type="EMBL" id="CAB4252880.1"/>
    </source>
</evidence>
<protein>
    <submittedName>
        <fullName evidence="2">Uncharacterized protein</fullName>
    </submittedName>
</protein>
<feature type="region of interest" description="Disordered" evidence="1">
    <location>
        <begin position="325"/>
        <end position="394"/>
    </location>
</feature>
<reference evidence="2 3" key="1">
    <citation type="submission" date="2020-05" db="EMBL/GenBank/DDBJ databases">
        <authorList>
            <person name="Casaregola S."/>
            <person name="Devillers H."/>
            <person name="Grondin C."/>
        </authorList>
    </citation>
    <scope>NUCLEOTIDE SEQUENCE [LARGE SCALE GENOMIC DNA]</scope>
    <source>
        <strain evidence="2 3">CLIB 1767</strain>
    </source>
</reference>
<dbReference type="AlphaFoldDB" id="A0A8H2ZFZ5"/>
<feature type="compositionally biased region" description="Polar residues" evidence="1">
    <location>
        <begin position="325"/>
        <end position="337"/>
    </location>
</feature>
<feature type="compositionally biased region" description="Polar residues" evidence="1">
    <location>
        <begin position="1"/>
        <end position="14"/>
    </location>
</feature>
<gene>
    <name evidence="2" type="ORF">KABA2_02S06600</name>
</gene>
<feature type="compositionally biased region" description="Polar residues" evidence="1">
    <location>
        <begin position="35"/>
        <end position="47"/>
    </location>
</feature>
<dbReference type="EMBL" id="CAEFZW010000002">
    <property type="protein sequence ID" value="CAB4252880.1"/>
    <property type="molecule type" value="Genomic_DNA"/>
</dbReference>
<comment type="caution">
    <text evidence="2">The sequence shown here is derived from an EMBL/GenBank/DDBJ whole genome shotgun (WGS) entry which is preliminary data.</text>
</comment>
<organism evidence="2 3">
    <name type="scientific">Maudiozyma barnettii</name>
    <dbReference type="NCBI Taxonomy" id="61262"/>
    <lineage>
        <taxon>Eukaryota</taxon>
        <taxon>Fungi</taxon>
        <taxon>Dikarya</taxon>
        <taxon>Ascomycota</taxon>
        <taxon>Saccharomycotina</taxon>
        <taxon>Saccharomycetes</taxon>
        <taxon>Saccharomycetales</taxon>
        <taxon>Saccharomycetaceae</taxon>
        <taxon>Maudiozyma</taxon>
    </lineage>
</organism>
<feature type="compositionally biased region" description="Basic and acidic residues" evidence="1">
    <location>
        <begin position="17"/>
        <end position="34"/>
    </location>
</feature>
<feature type="region of interest" description="Disordered" evidence="1">
    <location>
        <begin position="1"/>
        <end position="52"/>
    </location>
</feature>
<feature type="region of interest" description="Disordered" evidence="1">
    <location>
        <begin position="150"/>
        <end position="184"/>
    </location>
</feature>
<accession>A0A8H2ZFZ5</accession>